<sequence>MAGSRLAMILRAVLAGSWAAIALLLTGCVGSTGSPPTPAASPTAASAPATGTVGRPSPTPTAAAAAPLQHVVIIVEENKPATEILGNPAAPYLNALSRQYATATRYSAVAHPSLPNYLALTSGTTAGITTDCNPPGGSCLVTGPNIAQSLDRSGRTWKMYAESMPGPCQTGNTTLYAVKHNPFLYFPSVTGDAAYCASHVVPFTRFAADLASSASIPNYSFISPNLCSDMHDCSVATGDAWLAATVPGILRSPAFTQQRSLLVVTFDEGDSSDNVVACIFAGSAAAVHVSSSTPYTHYSLLRTIESTWSLAPLTANDANAQPMTPMLR</sequence>
<dbReference type="InterPro" id="IPR007312">
    <property type="entry name" value="Phosphoesterase"/>
</dbReference>
<dbReference type="RefSeq" id="WP_163289581.1">
    <property type="nucleotide sequence ID" value="NZ_JAAGWY010000002.1"/>
</dbReference>
<dbReference type="InterPro" id="IPR017850">
    <property type="entry name" value="Alkaline_phosphatase_core_sf"/>
</dbReference>
<keyword evidence="2" id="KW-0843">Virulence</keyword>
<dbReference type="PANTHER" id="PTHR31956:SF8">
    <property type="entry name" value="ACID PHOSPHATASE PHOA (AFU_ORTHOLOGUE AFUA_1G03570)"/>
    <property type="match status" value="1"/>
</dbReference>
<keyword evidence="1" id="KW-0378">Hydrolase</keyword>
<accession>A0A6L9XXX0</accession>
<protein>
    <submittedName>
        <fullName evidence="4">Acid phosphatase</fullName>
    </submittedName>
</protein>
<feature type="region of interest" description="Disordered" evidence="3">
    <location>
        <begin position="34"/>
        <end position="62"/>
    </location>
</feature>
<dbReference type="GO" id="GO:0009395">
    <property type="term" value="P:phospholipid catabolic process"/>
    <property type="evidence" value="ECO:0007669"/>
    <property type="project" value="TreeGrafter"/>
</dbReference>
<name>A0A6L9XXX0_9MICO</name>
<organism evidence="4 5">
    <name type="scientific">Leifsonia tongyongensis</name>
    <dbReference type="NCBI Taxonomy" id="1268043"/>
    <lineage>
        <taxon>Bacteria</taxon>
        <taxon>Bacillati</taxon>
        <taxon>Actinomycetota</taxon>
        <taxon>Actinomycetes</taxon>
        <taxon>Micrococcales</taxon>
        <taxon>Microbacteriaceae</taxon>
        <taxon>Leifsonia</taxon>
    </lineage>
</organism>
<dbReference type="PROSITE" id="PS51257">
    <property type="entry name" value="PROKAR_LIPOPROTEIN"/>
    <property type="match status" value="1"/>
</dbReference>
<evidence type="ECO:0000256" key="3">
    <source>
        <dbReference type="SAM" id="MobiDB-lite"/>
    </source>
</evidence>
<dbReference type="Gene3D" id="3.40.720.10">
    <property type="entry name" value="Alkaline Phosphatase, subunit A"/>
    <property type="match status" value="1"/>
</dbReference>
<reference evidence="4 5" key="1">
    <citation type="journal article" date="2014" name="J. Microbiol.">
        <title>Diaminobutyricibacter tongyongensis gen. nov., sp. nov. and Homoserinibacter gongjuensis gen. nov., sp. nov. belong to the family Microbacteriaceae.</title>
        <authorList>
            <person name="Kim S.J."/>
            <person name="Ahn J.H."/>
            <person name="Weon H.Y."/>
            <person name="Hamada M."/>
            <person name="Suzuki K."/>
            <person name="Kwon S.W."/>
        </authorList>
    </citation>
    <scope>NUCLEOTIDE SEQUENCE [LARGE SCALE GENOMIC DNA]</scope>
    <source>
        <strain evidence="4 5">NBRC 108724</strain>
    </source>
</reference>
<evidence type="ECO:0000313" key="5">
    <source>
        <dbReference type="Proteomes" id="UP000474967"/>
    </source>
</evidence>
<proteinExistence type="predicted"/>
<evidence type="ECO:0000313" key="4">
    <source>
        <dbReference type="EMBL" id="NEN06136.1"/>
    </source>
</evidence>
<dbReference type="Proteomes" id="UP000474967">
    <property type="component" value="Unassembled WGS sequence"/>
</dbReference>
<keyword evidence="5" id="KW-1185">Reference proteome</keyword>
<dbReference type="EMBL" id="JAAGWY010000002">
    <property type="protein sequence ID" value="NEN06136.1"/>
    <property type="molecule type" value="Genomic_DNA"/>
</dbReference>
<dbReference type="PANTHER" id="PTHR31956">
    <property type="entry name" value="NON-SPECIFIC PHOSPHOLIPASE C4-RELATED"/>
    <property type="match status" value="1"/>
</dbReference>
<dbReference type="Pfam" id="PF04185">
    <property type="entry name" value="Phosphoesterase"/>
    <property type="match status" value="1"/>
</dbReference>
<gene>
    <name evidence="4" type="ORF">G3T36_09630</name>
</gene>
<comment type="caution">
    <text evidence="4">The sequence shown here is derived from an EMBL/GenBank/DDBJ whole genome shotgun (WGS) entry which is preliminary data.</text>
</comment>
<dbReference type="AlphaFoldDB" id="A0A6L9XXX0"/>
<dbReference type="GO" id="GO:0016788">
    <property type="term" value="F:hydrolase activity, acting on ester bonds"/>
    <property type="evidence" value="ECO:0007669"/>
    <property type="project" value="InterPro"/>
</dbReference>
<feature type="compositionally biased region" description="Low complexity" evidence="3">
    <location>
        <begin position="40"/>
        <end position="52"/>
    </location>
</feature>
<evidence type="ECO:0000256" key="2">
    <source>
        <dbReference type="ARBA" id="ARBA00023026"/>
    </source>
</evidence>
<evidence type="ECO:0000256" key="1">
    <source>
        <dbReference type="ARBA" id="ARBA00022801"/>
    </source>
</evidence>